<keyword evidence="1" id="KW-1133">Transmembrane helix</keyword>
<protein>
    <submittedName>
        <fullName evidence="2">Uncharacterized protein</fullName>
    </submittedName>
</protein>
<proteinExistence type="predicted"/>
<evidence type="ECO:0000313" key="2">
    <source>
        <dbReference type="EMBL" id="TQL96510.1"/>
    </source>
</evidence>
<gene>
    <name evidence="2" type="ORF">FB559_2042</name>
</gene>
<evidence type="ECO:0000313" key="3">
    <source>
        <dbReference type="Proteomes" id="UP000316096"/>
    </source>
</evidence>
<keyword evidence="1" id="KW-0812">Transmembrane</keyword>
<feature type="transmembrane region" description="Helical" evidence="1">
    <location>
        <begin position="28"/>
        <end position="47"/>
    </location>
</feature>
<dbReference type="EMBL" id="VFOZ01000001">
    <property type="protein sequence ID" value="TQL96510.1"/>
    <property type="molecule type" value="Genomic_DNA"/>
</dbReference>
<evidence type="ECO:0000256" key="1">
    <source>
        <dbReference type="SAM" id="Phobius"/>
    </source>
</evidence>
<feature type="transmembrane region" description="Helical" evidence="1">
    <location>
        <begin position="68"/>
        <end position="89"/>
    </location>
</feature>
<sequence length="91" mass="9748">MLALFFTLSSLRYKPGADVDTSYAAGRFGTPLIFAVIALACGIPALLRIRRPPDQYGRSWDGKEPATFSVVAGYFAAAVAIVRIALLVASR</sequence>
<accession>A0A543CHL8</accession>
<reference evidence="2 3" key="1">
    <citation type="submission" date="2019-06" db="EMBL/GenBank/DDBJ databases">
        <title>Sequencing the genomes of 1000 actinobacteria strains.</title>
        <authorList>
            <person name="Klenk H.-P."/>
        </authorList>
    </citation>
    <scope>NUCLEOTIDE SEQUENCE [LARGE SCALE GENOMIC DNA]</scope>
    <source>
        <strain evidence="2 3">DSM 102200</strain>
    </source>
</reference>
<keyword evidence="1" id="KW-0472">Membrane</keyword>
<dbReference type="AlphaFoldDB" id="A0A543CHL8"/>
<dbReference type="Proteomes" id="UP000316096">
    <property type="component" value="Unassembled WGS sequence"/>
</dbReference>
<comment type="caution">
    <text evidence="2">The sequence shown here is derived from an EMBL/GenBank/DDBJ whole genome shotgun (WGS) entry which is preliminary data.</text>
</comment>
<name>A0A543CHL8_9ACTN</name>
<keyword evidence="3" id="KW-1185">Reference proteome</keyword>
<organism evidence="2 3">
    <name type="scientific">Actinoallomurus bryophytorum</name>
    <dbReference type="NCBI Taxonomy" id="1490222"/>
    <lineage>
        <taxon>Bacteria</taxon>
        <taxon>Bacillati</taxon>
        <taxon>Actinomycetota</taxon>
        <taxon>Actinomycetes</taxon>
        <taxon>Streptosporangiales</taxon>
        <taxon>Thermomonosporaceae</taxon>
        <taxon>Actinoallomurus</taxon>
    </lineage>
</organism>